<sequence>MALAPSGMRTPAPPPVDGGRPDSAAAPRPRRRRRPLTPIMLLVPTTIVLLAIIGWPLLQLVIISFQEFGRPQVFGAPAPFVGLDNYADVLTDSAFWAVLSRSFLFAAVNVVLTMTLGTLVAVLMMRLTRFFRLLVSIGLLLAWAMPALTAVVVWGWMFDTQFGVINYLLSQLPGVDMIGHSWLIEPLSFFAVATVIITWQSVPFVAFTIYAGLTQVPGEVLEAAQLDGAGGLARFRLIVFPYLKSIFIVVTILQVIWDLRVFTQIYALQGIGGIREQTSTIGVYIFQTSLGTGDFGAGGAIAVILVIIMMSISIYYVRKSIQEETL</sequence>
<dbReference type="RefSeq" id="WP_152582479.1">
    <property type="nucleotide sequence ID" value="NZ_VIKT02000011.1"/>
</dbReference>
<keyword evidence="4 7" id="KW-0812">Transmembrane</keyword>
<evidence type="ECO:0000256" key="3">
    <source>
        <dbReference type="ARBA" id="ARBA00022475"/>
    </source>
</evidence>
<protein>
    <submittedName>
        <fullName evidence="10">Sugar ABC transporter permease</fullName>
    </submittedName>
</protein>
<dbReference type="InterPro" id="IPR000515">
    <property type="entry name" value="MetI-like"/>
</dbReference>
<dbReference type="PANTHER" id="PTHR43227:SF8">
    <property type="entry name" value="DIACETYLCHITOBIOSE UPTAKE SYSTEM PERMEASE PROTEIN DASB"/>
    <property type="match status" value="1"/>
</dbReference>
<feature type="transmembrane region" description="Helical" evidence="7">
    <location>
        <begin position="39"/>
        <end position="65"/>
    </location>
</feature>
<organism evidence="10 11">
    <name type="scientific">Microcella pacifica</name>
    <dbReference type="NCBI Taxonomy" id="2591847"/>
    <lineage>
        <taxon>Bacteria</taxon>
        <taxon>Bacillati</taxon>
        <taxon>Actinomycetota</taxon>
        <taxon>Actinomycetes</taxon>
        <taxon>Micrococcales</taxon>
        <taxon>Microbacteriaceae</taxon>
        <taxon>Microcella</taxon>
    </lineage>
</organism>
<comment type="caution">
    <text evidence="10">The sequence shown here is derived from an EMBL/GenBank/DDBJ whole genome shotgun (WGS) entry which is preliminary data.</text>
</comment>
<feature type="transmembrane region" description="Helical" evidence="7">
    <location>
        <begin position="187"/>
        <end position="213"/>
    </location>
</feature>
<evidence type="ECO:0000256" key="7">
    <source>
        <dbReference type="RuleBase" id="RU363032"/>
    </source>
</evidence>
<dbReference type="InterPro" id="IPR035906">
    <property type="entry name" value="MetI-like_sf"/>
</dbReference>
<feature type="transmembrane region" description="Helical" evidence="7">
    <location>
        <begin position="103"/>
        <end position="123"/>
    </location>
</feature>
<keyword evidence="5 7" id="KW-1133">Transmembrane helix</keyword>
<evidence type="ECO:0000256" key="1">
    <source>
        <dbReference type="ARBA" id="ARBA00004651"/>
    </source>
</evidence>
<evidence type="ECO:0000259" key="9">
    <source>
        <dbReference type="PROSITE" id="PS50928"/>
    </source>
</evidence>
<dbReference type="Pfam" id="PF00528">
    <property type="entry name" value="BPD_transp_1"/>
    <property type="match status" value="1"/>
</dbReference>
<dbReference type="Proteomes" id="UP000818266">
    <property type="component" value="Unassembled WGS sequence"/>
</dbReference>
<feature type="transmembrane region" description="Helical" evidence="7">
    <location>
        <begin position="234"/>
        <end position="257"/>
    </location>
</feature>
<dbReference type="CDD" id="cd06261">
    <property type="entry name" value="TM_PBP2"/>
    <property type="match status" value="1"/>
</dbReference>
<feature type="domain" description="ABC transmembrane type-1" evidence="9">
    <location>
        <begin position="99"/>
        <end position="316"/>
    </location>
</feature>
<keyword evidence="11" id="KW-1185">Reference proteome</keyword>
<gene>
    <name evidence="10" type="ORF">FK219_007675</name>
</gene>
<feature type="region of interest" description="Disordered" evidence="8">
    <location>
        <begin position="1"/>
        <end position="30"/>
    </location>
</feature>
<dbReference type="AlphaFoldDB" id="A0A9E5JVF4"/>
<dbReference type="InterPro" id="IPR050809">
    <property type="entry name" value="UgpAE/MalFG_permease"/>
</dbReference>
<dbReference type="GO" id="GO:0005886">
    <property type="term" value="C:plasma membrane"/>
    <property type="evidence" value="ECO:0007669"/>
    <property type="project" value="UniProtKB-SubCell"/>
</dbReference>
<evidence type="ECO:0000313" key="11">
    <source>
        <dbReference type="Proteomes" id="UP000818266"/>
    </source>
</evidence>
<evidence type="ECO:0000256" key="2">
    <source>
        <dbReference type="ARBA" id="ARBA00022448"/>
    </source>
</evidence>
<name>A0A9E5JVF4_9MICO</name>
<keyword evidence="2 7" id="KW-0813">Transport</keyword>
<feature type="transmembrane region" description="Helical" evidence="7">
    <location>
        <begin position="130"/>
        <end position="157"/>
    </location>
</feature>
<evidence type="ECO:0000313" key="10">
    <source>
        <dbReference type="EMBL" id="NHF63118.1"/>
    </source>
</evidence>
<comment type="similarity">
    <text evidence="7">Belongs to the binding-protein-dependent transport system permease family.</text>
</comment>
<reference evidence="10 11" key="1">
    <citation type="submission" date="2019-06" db="EMBL/GenBank/DDBJ databases">
        <authorList>
            <person name="De-Chao Zhang Q."/>
        </authorList>
    </citation>
    <scope>NUCLEOTIDE SEQUENCE [LARGE SCALE GENOMIC DNA]</scope>
    <source>
        <strain evidence="10 11">KN1116</strain>
    </source>
</reference>
<feature type="transmembrane region" description="Helical" evidence="7">
    <location>
        <begin position="295"/>
        <end position="317"/>
    </location>
</feature>
<evidence type="ECO:0000256" key="5">
    <source>
        <dbReference type="ARBA" id="ARBA00022989"/>
    </source>
</evidence>
<keyword evidence="6 7" id="KW-0472">Membrane</keyword>
<evidence type="ECO:0000256" key="8">
    <source>
        <dbReference type="SAM" id="MobiDB-lite"/>
    </source>
</evidence>
<evidence type="ECO:0000256" key="6">
    <source>
        <dbReference type="ARBA" id="ARBA00023136"/>
    </source>
</evidence>
<keyword evidence="3" id="KW-1003">Cell membrane</keyword>
<accession>A0A9E5JVF4</accession>
<proteinExistence type="inferred from homology"/>
<comment type="subcellular location">
    <subcellularLocation>
        <location evidence="1 7">Cell membrane</location>
        <topology evidence="1 7">Multi-pass membrane protein</topology>
    </subcellularLocation>
</comment>
<dbReference type="EMBL" id="VIKT02000011">
    <property type="protein sequence ID" value="NHF63118.1"/>
    <property type="molecule type" value="Genomic_DNA"/>
</dbReference>
<dbReference type="OrthoDB" id="9804439at2"/>
<dbReference type="PANTHER" id="PTHR43227">
    <property type="entry name" value="BLL4140 PROTEIN"/>
    <property type="match status" value="1"/>
</dbReference>
<dbReference type="Gene3D" id="1.10.3720.10">
    <property type="entry name" value="MetI-like"/>
    <property type="match status" value="1"/>
</dbReference>
<evidence type="ECO:0000256" key="4">
    <source>
        <dbReference type="ARBA" id="ARBA00022692"/>
    </source>
</evidence>
<dbReference type="SUPFAM" id="SSF161098">
    <property type="entry name" value="MetI-like"/>
    <property type="match status" value="1"/>
</dbReference>
<dbReference type="GO" id="GO:0055085">
    <property type="term" value="P:transmembrane transport"/>
    <property type="evidence" value="ECO:0007669"/>
    <property type="project" value="InterPro"/>
</dbReference>
<reference evidence="10 11" key="2">
    <citation type="submission" date="2020-03" db="EMBL/GenBank/DDBJ databases">
        <title>Chryseoglobus sp. isolated from a deep-sea seamount.</title>
        <authorList>
            <person name="Zhang D.-C."/>
        </authorList>
    </citation>
    <scope>NUCLEOTIDE SEQUENCE [LARGE SCALE GENOMIC DNA]</scope>
    <source>
        <strain evidence="10 11">KN1116</strain>
    </source>
</reference>
<dbReference type="PROSITE" id="PS50928">
    <property type="entry name" value="ABC_TM1"/>
    <property type="match status" value="1"/>
</dbReference>